<sequence>MTAKPGSFGCCVWGKSVLLLCSSSETALIEKELQLLRDGWGETMEYEVLTTGSVHLALALHHSLQILLGFARAFTACWLSDEYCFLTPLVFKKEPETTNKKGSASREVSKLQLQQNHFRNTNFLPFFIGY</sequence>
<gene>
    <name evidence="1" type="ORF">LSTR_LSTR014237</name>
</gene>
<dbReference type="Proteomes" id="UP000291343">
    <property type="component" value="Unassembled WGS sequence"/>
</dbReference>
<keyword evidence="2" id="KW-1185">Reference proteome</keyword>
<accession>A0A482XKG7</accession>
<dbReference type="EMBL" id="QKKF02006569">
    <property type="protein sequence ID" value="RZF46282.1"/>
    <property type="molecule type" value="Genomic_DNA"/>
</dbReference>
<evidence type="ECO:0000313" key="2">
    <source>
        <dbReference type="Proteomes" id="UP000291343"/>
    </source>
</evidence>
<dbReference type="AlphaFoldDB" id="A0A482XKG7"/>
<evidence type="ECO:0000313" key="1">
    <source>
        <dbReference type="EMBL" id="RZF46282.1"/>
    </source>
</evidence>
<comment type="caution">
    <text evidence="1">The sequence shown here is derived from an EMBL/GenBank/DDBJ whole genome shotgun (WGS) entry which is preliminary data.</text>
</comment>
<proteinExistence type="predicted"/>
<organism evidence="1 2">
    <name type="scientific">Laodelphax striatellus</name>
    <name type="common">Small brown planthopper</name>
    <name type="synonym">Delphax striatella</name>
    <dbReference type="NCBI Taxonomy" id="195883"/>
    <lineage>
        <taxon>Eukaryota</taxon>
        <taxon>Metazoa</taxon>
        <taxon>Ecdysozoa</taxon>
        <taxon>Arthropoda</taxon>
        <taxon>Hexapoda</taxon>
        <taxon>Insecta</taxon>
        <taxon>Pterygota</taxon>
        <taxon>Neoptera</taxon>
        <taxon>Paraneoptera</taxon>
        <taxon>Hemiptera</taxon>
        <taxon>Auchenorrhyncha</taxon>
        <taxon>Fulgoroidea</taxon>
        <taxon>Delphacidae</taxon>
        <taxon>Criomorphinae</taxon>
        <taxon>Laodelphax</taxon>
    </lineage>
</organism>
<name>A0A482XKG7_LAOST</name>
<reference evidence="1 2" key="1">
    <citation type="journal article" date="2017" name="Gigascience">
        <title>Genome sequence of the small brown planthopper, Laodelphax striatellus.</title>
        <authorList>
            <person name="Zhu J."/>
            <person name="Jiang F."/>
            <person name="Wang X."/>
            <person name="Yang P."/>
            <person name="Bao Y."/>
            <person name="Zhao W."/>
            <person name="Wang W."/>
            <person name="Lu H."/>
            <person name="Wang Q."/>
            <person name="Cui N."/>
            <person name="Li J."/>
            <person name="Chen X."/>
            <person name="Luo L."/>
            <person name="Yu J."/>
            <person name="Kang L."/>
            <person name="Cui F."/>
        </authorList>
    </citation>
    <scope>NUCLEOTIDE SEQUENCE [LARGE SCALE GENOMIC DNA]</scope>
    <source>
        <strain evidence="1">Lst14</strain>
    </source>
</reference>
<dbReference type="InParanoid" id="A0A482XKG7"/>
<protein>
    <submittedName>
        <fullName evidence="1">Uncharacterized protein</fullName>
    </submittedName>
</protein>